<feature type="transmembrane region" description="Helical" evidence="5">
    <location>
        <begin position="120"/>
        <end position="140"/>
    </location>
</feature>
<dbReference type="InterPro" id="IPR005496">
    <property type="entry name" value="Integral_membrane_TerC"/>
</dbReference>
<keyword evidence="2 5" id="KW-0812">Transmembrane</keyword>
<keyword evidence="8" id="KW-1185">Reference proteome</keyword>
<name>A0A812UG21_9DINO</name>
<feature type="transmembrane region" description="Helical" evidence="5">
    <location>
        <begin position="152"/>
        <end position="179"/>
    </location>
</feature>
<evidence type="ECO:0000256" key="6">
    <source>
        <dbReference type="SAM" id="SignalP"/>
    </source>
</evidence>
<dbReference type="EMBL" id="CAJNDS010002727">
    <property type="protein sequence ID" value="CAE7575213.1"/>
    <property type="molecule type" value="Genomic_DNA"/>
</dbReference>
<evidence type="ECO:0000256" key="4">
    <source>
        <dbReference type="ARBA" id="ARBA00023136"/>
    </source>
</evidence>
<dbReference type="PANTHER" id="PTHR30238:SF0">
    <property type="entry name" value="THYLAKOID MEMBRANE PROTEIN TERC, CHLOROPLASTIC"/>
    <property type="match status" value="1"/>
</dbReference>
<dbReference type="Pfam" id="PF03741">
    <property type="entry name" value="TerC"/>
    <property type="match status" value="1"/>
</dbReference>
<keyword evidence="4 5" id="KW-0472">Membrane</keyword>
<comment type="caution">
    <text evidence="7">The sequence shown here is derived from an EMBL/GenBank/DDBJ whole genome shotgun (WGS) entry which is preliminary data.</text>
</comment>
<sequence>MRSCLFVLLTFWQPALCQRPYGARHGELRTDGISSEALSMRSLKGHSPEAEALLKVRLMRERELATQRWTHWTSQSEVFTRLWAARKFGPHWAVDTSVVPTVHHRSGHEGLALMFWGQASVEWCFVGVALGLLLLIDAVLLQNLPESRRAHVSVLFIWMAIALACCVEVWVCAGTTAGISWLSGYLLELLYSAEHVVVMQLVFSSLDTPHRLMGKALYLAMIGTMAFRFIGFLSFAHGINPVASRAGCWMLGTVLLYAGISRLSSPASNDGVSESAVVRLLRGCFGDRLGEFYDEEGEALLVEAKGKVRLTLLGVVLICLVVLNVGLNFDVVLAKSEATPDAFINFSSSALALFAIRSLFFVVRDFFNLSNLTRSTFAVVLLLMGFEMLGGRAVFVSALVSVAVFVCMLVLSVGISSLHHPNVKTPSSDLHSF</sequence>
<organism evidence="7 8">
    <name type="scientific">Symbiodinium natans</name>
    <dbReference type="NCBI Taxonomy" id="878477"/>
    <lineage>
        <taxon>Eukaryota</taxon>
        <taxon>Sar</taxon>
        <taxon>Alveolata</taxon>
        <taxon>Dinophyceae</taxon>
        <taxon>Suessiales</taxon>
        <taxon>Symbiodiniaceae</taxon>
        <taxon>Symbiodinium</taxon>
    </lineage>
</organism>
<reference evidence="7" key="1">
    <citation type="submission" date="2021-02" db="EMBL/GenBank/DDBJ databases">
        <authorList>
            <person name="Dougan E. K."/>
            <person name="Rhodes N."/>
            <person name="Thang M."/>
            <person name="Chan C."/>
        </authorList>
    </citation>
    <scope>NUCLEOTIDE SEQUENCE</scope>
</reference>
<feature type="transmembrane region" description="Helical" evidence="5">
    <location>
        <begin position="395"/>
        <end position="415"/>
    </location>
</feature>
<evidence type="ECO:0000256" key="2">
    <source>
        <dbReference type="ARBA" id="ARBA00022692"/>
    </source>
</evidence>
<feature type="transmembrane region" description="Helical" evidence="5">
    <location>
        <begin position="216"/>
        <end position="236"/>
    </location>
</feature>
<evidence type="ECO:0000313" key="8">
    <source>
        <dbReference type="Proteomes" id="UP000604046"/>
    </source>
</evidence>
<feature type="chain" id="PRO_5032620375" evidence="6">
    <location>
        <begin position="18"/>
        <end position="433"/>
    </location>
</feature>
<accession>A0A812UG21</accession>
<dbReference type="Proteomes" id="UP000604046">
    <property type="component" value="Unassembled WGS sequence"/>
</dbReference>
<keyword evidence="3 5" id="KW-1133">Transmembrane helix</keyword>
<dbReference type="PANTHER" id="PTHR30238">
    <property type="entry name" value="MEMBRANE BOUND PREDICTED REDOX MODULATOR"/>
    <property type="match status" value="1"/>
</dbReference>
<gene>
    <name evidence="7" type="primary">alx</name>
    <name evidence="7" type="ORF">SNAT2548_LOCUS32814</name>
</gene>
<evidence type="ECO:0000256" key="1">
    <source>
        <dbReference type="ARBA" id="ARBA00004141"/>
    </source>
</evidence>
<dbReference type="AlphaFoldDB" id="A0A812UG21"/>
<dbReference type="GO" id="GO:0016020">
    <property type="term" value="C:membrane"/>
    <property type="evidence" value="ECO:0007669"/>
    <property type="project" value="UniProtKB-SubCell"/>
</dbReference>
<feature type="transmembrane region" description="Helical" evidence="5">
    <location>
        <begin position="342"/>
        <end position="360"/>
    </location>
</feature>
<evidence type="ECO:0000256" key="3">
    <source>
        <dbReference type="ARBA" id="ARBA00022989"/>
    </source>
</evidence>
<proteinExistence type="predicted"/>
<evidence type="ECO:0000256" key="5">
    <source>
        <dbReference type="SAM" id="Phobius"/>
    </source>
</evidence>
<evidence type="ECO:0000313" key="7">
    <source>
        <dbReference type="EMBL" id="CAE7575213.1"/>
    </source>
</evidence>
<feature type="signal peptide" evidence="6">
    <location>
        <begin position="1"/>
        <end position="17"/>
    </location>
</feature>
<dbReference type="OrthoDB" id="429749at2759"/>
<comment type="subcellular location">
    <subcellularLocation>
        <location evidence="1">Membrane</location>
        <topology evidence="1">Multi-pass membrane protein</topology>
    </subcellularLocation>
</comment>
<protein>
    <submittedName>
        <fullName evidence="7">Alx protein</fullName>
    </submittedName>
</protein>
<feature type="transmembrane region" description="Helical" evidence="5">
    <location>
        <begin position="310"/>
        <end position="327"/>
    </location>
</feature>
<keyword evidence="6" id="KW-0732">Signal</keyword>